<proteinExistence type="inferred from homology"/>
<keyword evidence="8" id="KW-0256">Endoplasmic reticulum</keyword>
<keyword evidence="5" id="KW-0415">Karyogamy</keyword>
<dbReference type="GO" id="GO:0000742">
    <property type="term" value="P:karyogamy involved in conjugation with cellular fusion"/>
    <property type="evidence" value="ECO:0007669"/>
    <property type="project" value="InterPro"/>
</dbReference>
<keyword evidence="6" id="KW-0812">Transmembrane</keyword>
<reference evidence="13 14" key="1">
    <citation type="submission" date="2014-04" db="EMBL/GenBank/DDBJ databases">
        <authorList>
            <consortium name="DOE Joint Genome Institute"/>
            <person name="Kuo A."/>
            <person name="Martino E."/>
            <person name="Perotto S."/>
            <person name="Kohler A."/>
            <person name="Nagy L.G."/>
            <person name="Floudas D."/>
            <person name="Copeland A."/>
            <person name="Barry K.W."/>
            <person name="Cichocki N."/>
            <person name="Veneault-Fourrey C."/>
            <person name="LaButti K."/>
            <person name="Lindquist E.A."/>
            <person name="Lipzen A."/>
            <person name="Lundell T."/>
            <person name="Morin E."/>
            <person name="Murat C."/>
            <person name="Sun H."/>
            <person name="Tunlid A."/>
            <person name="Henrissat B."/>
            <person name="Grigoriev I.V."/>
            <person name="Hibbett D.S."/>
            <person name="Martin F."/>
            <person name="Nordberg H.P."/>
            <person name="Cantor M.N."/>
            <person name="Hua S.X."/>
        </authorList>
    </citation>
    <scope>NUCLEOTIDE SEQUENCE [LARGE SCALE GENOMIC DNA]</scope>
    <source>
        <strain evidence="13 14">Zn</strain>
    </source>
</reference>
<keyword evidence="10" id="KW-0472">Membrane</keyword>
<dbReference type="InParanoid" id="A0A0C3HDL7"/>
<dbReference type="HOGENOM" id="CLU_039421_1_0_1"/>
<gene>
    <name evidence="13" type="ORF">OIDMADRAFT_41907</name>
</gene>
<reference evidence="14" key="2">
    <citation type="submission" date="2015-01" db="EMBL/GenBank/DDBJ databases">
        <title>Evolutionary Origins and Diversification of the Mycorrhizal Mutualists.</title>
        <authorList>
            <consortium name="DOE Joint Genome Institute"/>
            <consortium name="Mycorrhizal Genomics Consortium"/>
            <person name="Kohler A."/>
            <person name="Kuo A."/>
            <person name="Nagy L.G."/>
            <person name="Floudas D."/>
            <person name="Copeland A."/>
            <person name="Barry K.W."/>
            <person name="Cichocki N."/>
            <person name="Veneault-Fourrey C."/>
            <person name="LaButti K."/>
            <person name="Lindquist E.A."/>
            <person name="Lipzen A."/>
            <person name="Lundell T."/>
            <person name="Morin E."/>
            <person name="Murat C."/>
            <person name="Riley R."/>
            <person name="Ohm R."/>
            <person name="Sun H."/>
            <person name="Tunlid A."/>
            <person name="Henrissat B."/>
            <person name="Grigoriev I.V."/>
            <person name="Hibbett D.S."/>
            <person name="Martin F."/>
        </authorList>
    </citation>
    <scope>NUCLEOTIDE SEQUENCE [LARGE SCALE GENOMIC DNA]</scope>
    <source>
        <strain evidence="14">Zn</strain>
    </source>
</reference>
<dbReference type="GO" id="GO:0048288">
    <property type="term" value="P:nuclear membrane fusion involved in karyogamy"/>
    <property type="evidence" value="ECO:0007669"/>
    <property type="project" value="InterPro"/>
</dbReference>
<dbReference type="Proteomes" id="UP000054321">
    <property type="component" value="Unassembled WGS sequence"/>
</dbReference>
<keyword evidence="9" id="KW-1133">Transmembrane helix</keyword>
<evidence type="ECO:0000256" key="10">
    <source>
        <dbReference type="ARBA" id="ARBA00023136"/>
    </source>
</evidence>
<dbReference type="PANTHER" id="PTHR28012">
    <property type="entry name" value="NUCLEAR FUSION PROTEIN KAR5"/>
    <property type="match status" value="1"/>
</dbReference>
<keyword evidence="11" id="KW-0325">Glycoprotein</keyword>
<keyword evidence="14" id="KW-1185">Reference proteome</keyword>
<dbReference type="GO" id="GO:0031965">
    <property type="term" value="C:nuclear membrane"/>
    <property type="evidence" value="ECO:0007669"/>
    <property type="project" value="UniProtKB-SubCell"/>
</dbReference>
<accession>A0A0C3HDL7</accession>
<dbReference type="GO" id="GO:0005789">
    <property type="term" value="C:endoplasmic reticulum membrane"/>
    <property type="evidence" value="ECO:0007669"/>
    <property type="project" value="UniProtKB-SubCell"/>
</dbReference>
<keyword evidence="7" id="KW-0732">Signal</keyword>
<evidence type="ECO:0000256" key="6">
    <source>
        <dbReference type="ARBA" id="ARBA00022692"/>
    </source>
</evidence>
<comment type="function">
    <text evidence="1">Required for nuclear membrane fusion during karyogamy.</text>
</comment>
<evidence type="ECO:0000313" key="13">
    <source>
        <dbReference type="EMBL" id="KIN01305.1"/>
    </source>
</evidence>
<evidence type="ECO:0000256" key="3">
    <source>
        <dbReference type="ARBA" id="ARBA00004586"/>
    </source>
</evidence>
<protein>
    <submittedName>
        <fullName evidence="13">Uncharacterized protein</fullName>
    </submittedName>
</protein>
<dbReference type="AlphaFoldDB" id="A0A0C3HDL7"/>
<evidence type="ECO:0000256" key="8">
    <source>
        <dbReference type="ARBA" id="ARBA00022824"/>
    </source>
</evidence>
<dbReference type="PANTHER" id="PTHR28012:SF1">
    <property type="entry name" value="NUCLEAR FUSION PROTEIN KAR5"/>
    <property type="match status" value="1"/>
</dbReference>
<evidence type="ECO:0000256" key="9">
    <source>
        <dbReference type="ARBA" id="ARBA00022989"/>
    </source>
</evidence>
<comment type="similarity">
    <text evidence="4">Belongs to the KAR5 family.</text>
</comment>
<keyword evidence="12" id="KW-0539">Nucleus</keyword>
<dbReference type="InterPro" id="IPR007292">
    <property type="entry name" value="Nuclear_fusion_Kar5"/>
</dbReference>
<evidence type="ECO:0000313" key="14">
    <source>
        <dbReference type="Proteomes" id="UP000054321"/>
    </source>
</evidence>
<evidence type="ECO:0000256" key="4">
    <source>
        <dbReference type="ARBA" id="ARBA00010473"/>
    </source>
</evidence>
<dbReference type="EMBL" id="KN832876">
    <property type="protein sequence ID" value="KIN01305.1"/>
    <property type="molecule type" value="Genomic_DNA"/>
</dbReference>
<evidence type="ECO:0000256" key="2">
    <source>
        <dbReference type="ARBA" id="ARBA00004126"/>
    </source>
</evidence>
<evidence type="ECO:0000256" key="7">
    <source>
        <dbReference type="ARBA" id="ARBA00022729"/>
    </source>
</evidence>
<evidence type="ECO:0000256" key="1">
    <source>
        <dbReference type="ARBA" id="ARBA00003389"/>
    </source>
</evidence>
<organism evidence="13 14">
    <name type="scientific">Oidiodendron maius (strain Zn)</name>
    <dbReference type="NCBI Taxonomy" id="913774"/>
    <lineage>
        <taxon>Eukaryota</taxon>
        <taxon>Fungi</taxon>
        <taxon>Dikarya</taxon>
        <taxon>Ascomycota</taxon>
        <taxon>Pezizomycotina</taxon>
        <taxon>Leotiomycetes</taxon>
        <taxon>Leotiomycetes incertae sedis</taxon>
        <taxon>Myxotrichaceae</taxon>
        <taxon>Oidiodendron</taxon>
    </lineage>
</organism>
<name>A0A0C3HDL7_OIDMZ</name>
<dbReference type="OrthoDB" id="5311848at2759"/>
<evidence type="ECO:0000256" key="11">
    <source>
        <dbReference type="ARBA" id="ARBA00023180"/>
    </source>
</evidence>
<evidence type="ECO:0000256" key="5">
    <source>
        <dbReference type="ARBA" id="ARBA00022459"/>
    </source>
</evidence>
<evidence type="ECO:0000256" key="12">
    <source>
        <dbReference type="ARBA" id="ARBA00023242"/>
    </source>
</evidence>
<comment type="subcellular location">
    <subcellularLocation>
        <location evidence="3">Endoplasmic reticulum membrane</location>
    </subcellularLocation>
    <subcellularLocation>
        <location evidence="2">Nucleus membrane</location>
    </subcellularLocation>
</comment>
<sequence>MLELKRLEEEPTCHRVAVKLLINNCQGLENIDENDYISNNGHLQKHHVESFAASLAICDLERGRFAVPHACNPFMSSTLYQIASDGNRKLQVSPEQVGRCLEALGHDHSHWNTWLSYRDKALLFCRAARFDIDKDQAIQHHKKLIQIINEFAENLDADLSHIKNSMAEHRKSADLHFGGLKAHIGDLGVELRRAMVVMSSDITVNLLPVILSLGHRQDALDQRSEALYAAINNMTNLIQNHTEYLELASLTASNIHSTLEKATVFPGSWGQGAEWGGAISNYALRIATPLATLVLGNYGLPPSVTRNAALVLGGMSFGELLVHARHLEWTWLRDWIYMYSDLLRKNDTRSPTMTIVETVLSA</sequence>